<dbReference type="STRING" id="550983.A4R26_11245"/>
<evidence type="ECO:0000259" key="1">
    <source>
        <dbReference type="PROSITE" id="PS51502"/>
    </source>
</evidence>
<organism evidence="2 3">
    <name type="scientific">Niastella populi</name>
    <dbReference type="NCBI Taxonomy" id="550983"/>
    <lineage>
        <taxon>Bacteria</taxon>
        <taxon>Pseudomonadati</taxon>
        <taxon>Bacteroidota</taxon>
        <taxon>Chitinophagia</taxon>
        <taxon>Chitinophagales</taxon>
        <taxon>Chitinophagaceae</taxon>
        <taxon>Niastella</taxon>
    </lineage>
</organism>
<dbReference type="AlphaFoldDB" id="A0A1V9GBM0"/>
<dbReference type="RefSeq" id="WP_081160417.1">
    <property type="nucleotide sequence ID" value="NZ_LWBP01000002.1"/>
</dbReference>
<evidence type="ECO:0000313" key="2">
    <source>
        <dbReference type="EMBL" id="OQP68059.1"/>
    </source>
</evidence>
<dbReference type="EMBL" id="LWBP01000002">
    <property type="protein sequence ID" value="OQP68059.1"/>
    <property type="molecule type" value="Genomic_DNA"/>
</dbReference>
<protein>
    <submittedName>
        <fullName evidence="2">Stress protein</fullName>
    </submittedName>
</protein>
<dbReference type="OrthoDB" id="7189263at2"/>
<dbReference type="SUPFAM" id="SSF54909">
    <property type="entry name" value="Dimeric alpha+beta barrel"/>
    <property type="match status" value="1"/>
</dbReference>
<comment type="caution">
    <text evidence="2">The sequence shown here is derived from an EMBL/GenBank/DDBJ whole genome shotgun (WGS) entry which is preliminary data.</text>
</comment>
<name>A0A1V9GBM0_9BACT</name>
<reference evidence="3" key="1">
    <citation type="submission" date="2016-04" db="EMBL/GenBank/DDBJ databases">
        <authorList>
            <person name="Chen L."/>
            <person name="Zhuang W."/>
            <person name="Wang G."/>
        </authorList>
    </citation>
    <scope>NUCLEOTIDE SEQUENCE [LARGE SCALE GENOMIC DNA]</scope>
    <source>
        <strain evidence="3">208</strain>
    </source>
</reference>
<dbReference type="Pfam" id="PF07876">
    <property type="entry name" value="Dabb"/>
    <property type="match status" value="1"/>
</dbReference>
<dbReference type="SMART" id="SM00886">
    <property type="entry name" value="Dabb"/>
    <property type="match status" value="1"/>
</dbReference>
<accession>A0A1V9GBM0</accession>
<gene>
    <name evidence="2" type="ORF">A4R26_11245</name>
</gene>
<proteinExistence type="predicted"/>
<dbReference type="PROSITE" id="PS51502">
    <property type="entry name" value="S_R_A_B_BARREL"/>
    <property type="match status" value="1"/>
</dbReference>
<dbReference type="InterPro" id="IPR011008">
    <property type="entry name" value="Dimeric_a/b-barrel"/>
</dbReference>
<keyword evidence="3" id="KW-1185">Reference proteome</keyword>
<dbReference type="InterPro" id="IPR013097">
    <property type="entry name" value="Dabb"/>
</dbReference>
<dbReference type="Proteomes" id="UP000192276">
    <property type="component" value="Unassembled WGS sequence"/>
</dbReference>
<dbReference type="Gene3D" id="3.30.70.100">
    <property type="match status" value="1"/>
</dbReference>
<evidence type="ECO:0000313" key="3">
    <source>
        <dbReference type="Proteomes" id="UP000192276"/>
    </source>
</evidence>
<feature type="domain" description="Stress-response A/B barrel" evidence="1">
    <location>
        <begin position="36"/>
        <end position="131"/>
    </location>
</feature>
<sequence>MSTRREFIAHTSKAVVAGGLVTLAGKQEPVMIENKFIHHVYFWLKNAGSKEDRAKLIEGLTKLSKVKTIKTFHIGQPADTNRDVIDSSYAISWFTMFDNAADQQRYQVDPIHLKFVEDYSHLWSKVIVYDSVDAK</sequence>